<dbReference type="PANTHER" id="PTHR43384">
    <property type="entry name" value="SEPTUM SITE-DETERMINING PROTEIN MIND HOMOLOG, CHLOROPLASTIC-RELATED"/>
    <property type="match status" value="1"/>
</dbReference>
<name>A0A117USS8_9SPHN</name>
<dbReference type="PANTHER" id="PTHR43384:SF6">
    <property type="entry name" value="SEPTUM SITE-DETERMINING PROTEIN MIND HOMOLOG, CHLOROPLASTIC"/>
    <property type="match status" value="1"/>
</dbReference>
<sequence length="444" mass="46713">MSASWKTTNRDMFAAFMCDDSALDVLRPVTVDMGWQPEKCNKGGLRNAIQSLSIAASPAILMVDLSESGDPLSDINALAEVCEPGTVVIAVGQVNDVRLYRDLLASGIQDYLLKPLTPGQVRDALVQAQAIFAAPKSADGSTAKRHVSTAVVGTRGGVGASTIATSLAWLFSADHRLPTALLDLDVHFGTGALTLDLEPGRGLTDAIDNPSRIDGLFIERAMIRANDNLAILSAEAPISSPLMTDGSAFVQLEEEFRHAFEMTMIDLPRNMLINFPHLLADVNVVVVATELTLAGARDAIRLLSWLKTNAKHAETIVVANKVHSGVGEISRSDFEASIERKINYVVPYDVKAAANAAKLGQTFAAANRGSKAGVVLRDLGSAIIATGSDGEVVDTKAKGKAKDKAADKGGDKNGGAPGGKTSLLGKFDFKKILNSGKAKAGTPA</sequence>
<dbReference type="Gene3D" id="3.40.50.2300">
    <property type="match status" value="1"/>
</dbReference>
<dbReference type="RefSeq" id="WP_067912775.1">
    <property type="nucleotide sequence ID" value="NZ_KQ954246.1"/>
</dbReference>
<dbReference type="GO" id="GO:0005829">
    <property type="term" value="C:cytosol"/>
    <property type="evidence" value="ECO:0007669"/>
    <property type="project" value="TreeGrafter"/>
</dbReference>
<keyword evidence="1" id="KW-0547">Nucleotide-binding</keyword>
<dbReference type="SUPFAM" id="SSF52540">
    <property type="entry name" value="P-loop containing nucleoside triphosphate hydrolases"/>
    <property type="match status" value="1"/>
</dbReference>
<dbReference type="Gene3D" id="3.40.50.300">
    <property type="entry name" value="P-loop containing nucleotide triphosphate hydrolases"/>
    <property type="match status" value="1"/>
</dbReference>
<accession>A0A117USS8</accession>
<dbReference type="SUPFAM" id="SSF52172">
    <property type="entry name" value="CheY-like"/>
    <property type="match status" value="1"/>
</dbReference>
<dbReference type="GO" id="GO:0051782">
    <property type="term" value="P:negative regulation of cell division"/>
    <property type="evidence" value="ECO:0007669"/>
    <property type="project" value="TreeGrafter"/>
</dbReference>
<feature type="compositionally biased region" description="Basic and acidic residues" evidence="3">
    <location>
        <begin position="395"/>
        <end position="411"/>
    </location>
</feature>
<dbReference type="STRING" id="1117702.AQZ52_15075"/>
<evidence type="ECO:0000256" key="2">
    <source>
        <dbReference type="ARBA" id="ARBA00022840"/>
    </source>
</evidence>
<organism evidence="4 5">
    <name type="scientific">Novosphingobium fuchskuhlense</name>
    <dbReference type="NCBI Taxonomy" id="1117702"/>
    <lineage>
        <taxon>Bacteria</taxon>
        <taxon>Pseudomonadati</taxon>
        <taxon>Pseudomonadota</taxon>
        <taxon>Alphaproteobacteria</taxon>
        <taxon>Sphingomonadales</taxon>
        <taxon>Sphingomonadaceae</taxon>
        <taxon>Novosphingobium</taxon>
    </lineage>
</organism>
<evidence type="ECO:0000256" key="3">
    <source>
        <dbReference type="SAM" id="MobiDB-lite"/>
    </source>
</evidence>
<dbReference type="EMBL" id="LLZS01000009">
    <property type="protein sequence ID" value="KUR70182.1"/>
    <property type="molecule type" value="Genomic_DNA"/>
</dbReference>
<dbReference type="AlphaFoldDB" id="A0A117USS8"/>
<evidence type="ECO:0000256" key="1">
    <source>
        <dbReference type="ARBA" id="ARBA00022741"/>
    </source>
</evidence>
<dbReference type="InterPro" id="IPR050625">
    <property type="entry name" value="ParA/MinD_ATPase"/>
</dbReference>
<feature type="region of interest" description="Disordered" evidence="3">
    <location>
        <begin position="395"/>
        <end position="422"/>
    </location>
</feature>
<keyword evidence="5" id="KW-1185">Reference proteome</keyword>
<dbReference type="OrthoDB" id="9783172at2"/>
<evidence type="ECO:0000313" key="4">
    <source>
        <dbReference type="EMBL" id="KUR70182.1"/>
    </source>
</evidence>
<dbReference type="GO" id="GO:0005524">
    <property type="term" value="F:ATP binding"/>
    <property type="evidence" value="ECO:0007669"/>
    <property type="project" value="UniProtKB-KW"/>
</dbReference>
<evidence type="ECO:0000313" key="5">
    <source>
        <dbReference type="Proteomes" id="UP000058012"/>
    </source>
</evidence>
<protein>
    <submittedName>
        <fullName evidence="4">Pilus assembly protein CpaE</fullName>
    </submittedName>
</protein>
<comment type="caution">
    <text evidence="4">The sequence shown here is derived from an EMBL/GenBank/DDBJ whole genome shotgun (WGS) entry which is preliminary data.</text>
</comment>
<keyword evidence="2" id="KW-0067">ATP-binding</keyword>
<dbReference type="GO" id="GO:0009898">
    <property type="term" value="C:cytoplasmic side of plasma membrane"/>
    <property type="evidence" value="ECO:0007669"/>
    <property type="project" value="TreeGrafter"/>
</dbReference>
<reference evidence="4 5" key="1">
    <citation type="submission" date="2015-10" db="EMBL/GenBank/DDBJ databases">
        <title>Draft genome sequence of Novosphingobium fuchskuhlense DSM 25065 isolated from a surface water sample of the southwest basin of Lake Grosse Fuchskuhle.</title>
        <authorList>
            <person name="Ruckert C."/>
            <person name="Winkler A."/>
            <person name="Glaeser J."/>
            <person name="Grossart H.-P."/>
            <person name="Kalinowski J."/>
            <person name="Glaeser S."/>
        </authorList>
    </citation>
    <scope>NUCLEOTIDE SEQUENCE [LARGE SCALE GENOMIC DNA]</scope>
    <source>
        <strain evidence="4 5">FNE08-7</strain>
    </source>
</reference>
<dbReference type="GO" id="GO:0016887">
    <property type="term" value="F:ATP hydrolysis activity"/>
    <property type="evidence" value="ECO:0007669"/>
    <property type="project" value="TreeGrafter"/>
</dbReference>
<gene>
    <name evidence="4" type="ORF">AQZ52_15075</name>
</gene>
<dbReference type="InterPro" id="IPR027417">
    <property type="entry name" value="P-loop_NTPase"/>
</dbReference>
<dbReference type="InterPro" id="IPR011006">
    <property type="entry name" value="CheY-like_superfamily"/>
</dbReference>
<dbReference type="Proteomes" id="UP000058012">
    <property type="component" value="Unassembled WGS sequence"/>
</dbReference>
<proteinExistence type="predicted"/>